<dbReference type="Proteomes" id="UP000214365">
    <property type="component" value="Unassembled WGS sequence"/>
</dbReference>
<accession>A0A225A7G1</accession>
<evidence type="ECO:0000256" key="2">
    <source>
        <dbReference type="SAM" id="Phobius"/>
    </source>
</evidence>
<feature type="transmembrane region" description="Helical" evidence="2">
    <location>
        <begin position="12"/>
        <end position="35"/>
    </location>
</feature>
<feature type="region of interest" description="Disordered" evidence="1">
    <location>
        <begin position="238"/>
        <end position="259"/>
    </location>
</feature>
<proteinExistence type="predicted"/>
<evidence type="ECO:0000256" key="1">
    <source>
        <dbReference type="SAM" id="MobiDB-lite"/>
    </source>
</evidence>
<dbReference type="AlphaFoldDB" id="A0A225A7G1"/>
<comment type="caution">
    <text evidence="3">The sequence shown here is derived from an EMBL/GenBank/DDBJ whole genome shotgun (WGS) entry which is preliminary data.</text>
</comment>
<keyword evidence="2" id="KW-0472">Membrane</keyword>
<name>A0A225A7G1_TALAT</name>
<dbReference type="OrthoDB" id="3166386at2759"/>
<dbReference type="EMBL" id="LFMY01000014">
    <property type="protein sequence ID" value="OKL56442.1"/>
    <property type="molecule type" value="Genomic_DNA"/>
</dbReference>
<evidence type="ECO:0000313" key="3">
    <source>
        <dbReference type="EMBL" id="OKL56442.1"/>
    </source>
</evidence>
<dbReference type="RefSeq" id="XP_020116563.1">
    <property type="nucleotide sequence ID" value="XM_020263057.1"/>
</dbReference>
<protein>
    <submittedName>
        <fullName evidence="3">Uncharacterized protein</fullName>
    </submittedName>
</protein>
<dbReference type="STRING" id="1441469.A0A225A7G1"/>
<organism evidence="3 4">
    <name type="scientific">Talaromyces atroroseus</name>
    <dbReference type="NCBI Taxonomy" id="1441469"/>
    <lineage>
        <taxon>Eukaryota</taxon>
        <taxon>Fungi</taxon>
        <taxon>Dikarya</taxon>
        <taxon>Ascomycota</taxon>
        <taxon>Pezizomycotina</taxon>
        <taxon>Eurotiomycetes</taxon>
        <taxon>Eurotiomycetidae</taxon>
        <taxon>Eurotiales</taxon>
        <taxon>Trichocomaceae</taxon>
        <taxon>Talaromyces</taxon>
        <taxon>Talaromyces sect. Trachyspermi</taxon>
    </lineage>
</organism>
<keyword evidence="4" id="KW-1185">Reference proteome</keyword>
<sequence length="582" mass="65772">MANRVSAPDIITYIGVPLAVLGVLPILYSFVRAILVQRSIRKTLDRHGLFNPAVTRGSLIEGIVEVELPRCTITPLDREIDLEYWKLNSNRVFLKGGNWTIFNWNTLVTGKQLYRCQYKDELRIPEADIDFEELVAFLLDRGAVPDPKGWRMLKSIGLWTPAGTVLLLPPRGIPGSVLKVTPPNNADGVLSLQVDWKAEWDSRGAHSLPPFWMRLEQPRYRKLLTENDQITNSPILEGQVSFPDQQGSSNEPPIQDISRENTLVAEPTSKNESSTAESVIQIIDNMKTQITTVPNDSVRFKVDGDHVRKVSFEAEGVPTGETREIDDLGETARLWFISSASAMCQTLNCDMCTFTIPSHLASFVKRKSVPCGVMVILDMLSNDEVPPWASPPPRLQETPQEMTERTQQKIYERRLENAMPPGQATEARRIRSMREAHDIHMRHIARQNALREYEQRRFIEAIQSPRLDNGTVAEATLAYLVREKVIPEDYKIQDVAKAVLYILIVDSAQAKVIVDILERWALWSQFGGMQKVQLDVLIQNKVAFCYAAALVAVVHQAQSEDVNISSADMLECLRVWKRVRLG</sequence>
<feature type="compositionally biased region" description="Polar residues" evidence="1">
    <location>
        <begin position="242"/>
        <end position="252"/>
    </location>
</feature>
<gene>
    <name evidence="3" type="ORF">UA08_08164</name>
</gene>
<keyword evidence="2" id="KW-0812">Transmembrane</keyword>
<dbReference type="GeneID" id="31007920"/>
<reference evidence="3 4" key="1">
    <citation type="submission" date="2015-06" db="EMBL/GenBank/DDBJ databases">
        <title>Talaromyces atroroseus IBT 11181 draft genome.</title>
        <authorList>
            <person name="Rasmussen K.B."/>
            <person name="Rasmussen S."/>
            <person name="Petersen B."/>
            <person name="Sicheritz-Ponten T."/>
            <person name="Mortensen U.H."/>
            <person name="Thrane U."/>
        </authorList>
    </citation>
    <scope>NUCLEOTIDE SEQUENCE [LARGE SCALE GENOMIC DNA]</scope>
    <source>
        <strain evidence="3 4">IBT 11181</strain>
    </source>
</reference>
<evidence type="ECO:0000313" key="4">
    <source>
        <dbReference type="Proteomes" id="UP000214365"/>
    </source>
</evidence>
<keyword evidence="2" id="KW-1133">Transmembrane helix</keyword>